<keyword evidence="6" id="KW-0812">Transmembrane</keyword>
<evidence type="ECO:0000313" key="16">
    <source>
        <dbReference type="Proteomes" id="UP000694402"/>
    </source>
</evidence>
<evidence type="ECO:0000256" key="11">
    <source>
        <dbReference type="ARBA" id="ARBA00023004"/>
    </source>
</evidence>
<keyword evidence="7 14" id="KW-0479">Metal-binding</keyword>
<dbReference type="Proteomes" id="UP000694402">
    <property type="component" value="Unassembled WGS sequence"/>
</dbReference>
<dbReference type="InterPro" id="IPR002326">
    <property type="entry name" value="Cyt_c1"/>
</dbReference>
<dbReference type="InterPro" id="IPR036909">
    <property type="entry name" value="Cyt_c-like_dom_sf"/>
</dbReference>
<dbReference type="PANTHER" id="PTHR10266:SF3">
    <property type="entry name" value="CYTOCHROME C1, HEME PROTEIN, MITOCHONDRIAL"/>
    <property type="match status" value="1"/>
</dbReference>
<evidence type="ECO:0000256" key="10">
    <source>
        <dbReference type="ARBA" id="ARBA00022989"/>
    </source>
</evidence>
<evidence type="ECO:0000256" key="4">
    <source>
        <dbReference type="ARBA" id="ARBA00022617"/>
    </source>
</evidence>
<keyword evidence="10" id="KW-1133">Transmembrane helix</keyword>
<dbReference type="GO" id="GO:0046872">
    <property type="term" value="F:metal ion binding"/>
    <property type="evidence" value="ECO:0007669"/>
    <property type="project" value="UniProtKB-KW"/>
</dbReference>
<dbReference type="GO" id="GO:0009055">
    <property type="term" value="F:electron transfer activity"/>
    <property type="evidence" value="ECO:0007669"/>
    <property type="project" value="InterPro"/>
</dbReference>
<dbReference type="GO" id="GO:0005743">
    <property type="term" value="C:mitochondrial inner membrane"/>
    <property type="evidence" value="ECO:0007669"/>
    <property type="project" value="UniProtKB-SubCell"/>
</dbReference>
<dbReference type="Ensembl" id="ENSOTST00005095536.2">
    <property type="protein sequence ID" value="ENSOTSP00005088014.1"/>
    <property type="gene ID" value="ENSOTSG00005041465.2"/>
</dbReference>
<evidence type="ECO:0000256" key="5">
    <source>
        <dbReference type="ARBA" id="ARBA00022660"/>
    </source>
</evidence>
<keyword evidence="11 14" id="KW-0408">Iron</keyword>
<keyword evidence="5" id="KW-0679">Respiratory chain</keyword>
<evidence type="ECO:0000256" key="9">
    <source>
        <dbReference type="ARBA" id="ARBA00022982"/>
    </source>
</evidence>
<dbReference type="GO" id="GO:0006122">
    <property type="term" value="P:mitochondrial electron transport, ubiquinol to cytochrome c"/>
    <property type="evidence" value="ECO:0007669"/>
    <property type="project" value="TreeGrafter"/>
</dbReference>
<evidence type="ECO:0000256" key="13">
    <source>
        <dbReference type="ARBA" id="ARBA00023136"/>
    </source>
</evidence>
<dbReference type="GeneTree" id="ENSGT00390000012445"/>
<evidence type="ECO:0000256" key="12">
    <source>
        <dbReference type="ARBA" id="ARBA00023128"/>
    </source>
</evidence>
<dbReference type="InterPro" id="IPR021157">
    <property type="entry name" value="Cyt_c1_TM_anchor_C"/>
</dbReference>
<comment type="similarity">
    <text evidence="2">Belongs to the cytochrome c family.</text>
</comment>
<evidence type="ECO:0000256" key="2">
    <source>
        <dbReference type="ARBA" id="ARBA00006488"/>
    </source>
</evidence>
<keyword evidence="12" id="KW-0496">Mitochondrion</keyword>
<name>A0A8C8J3X2_ONCTS</name>
<reference evidence="15" key="2">
    <citation type="submission" date="2025-09" db="UniProtKB">
        <authorList>
            <consortium name="Ensembl"/>
        </authorList>
    </citation>
    <scope>IDENTIFICATION</scope>
</reference>
<protein>
    <submittedName>
        <fullName evidence="15">Uncharacterized protein</fullName>
    </submittedName>
</protein>
<evidence type="ECO:0000256" key="8">
    <source>
        <dbReference type="ARBA" id="ARBA00022792"/>
    </source>
</evidence>
<keyword evidence="9" id="KW-0249">Electron transport</keyword>
<evidence type="ECO:0000256" key="1">
    <source>
        <dbReference type="ARBA" id="ARBA00004273"/>
    </source>
</evidence>
<sequence>CCQLRICEVSVSQTRHSNVLVLFNMSFASLSRGKKVALSSLGVLTAVGASIALMLHQSVKSSDRVLRPPSYPWTYSSMLSSLDHARLLHLLYVIITCERMLKTCWICFVLQDGGEDYMFSLLTGYCEPLTGVTVREGLSYKPYFPGQAISMAPPIYNETLFLVKLGYHTPVQKMCTSDPKHDQRKQMGLKLFLESAILVPLVFYMKRDRWWDQNKTTSSNAFDPSGGNAALLIDYGKTPHFRIIHFIPVSLIYPPFHPLIFS</sequence>
<keyword evidence="13" id="KW-0472">Membrane</keyword>
<evidence type="ECO:0000256" key="14">
    <source>
        <dbReference type="PIRSR" id="PIRSR602326-1"/>
    </source>
</evidence>
<evidence type="ECO:0000313" key="15">
    <source>
        <dbReference type="Ensembl" id="ENSOTSP00005088014.1"/>
    </source>
</evidence>
<dbReference type="Gene3D" id="1.10.760.10">
    <property type="entry name" value="Cytochrome c-like domain"/>
    <property type="match status" value="1"/>
</dbReference>
<dbReference type="Pfam" id="PF02167">
    <property type="entry name" value="Cytochrom_C1"/>
    <property type="match status" value="1"/>
</dbReference>
<dbReference type="AlphaFoldDB" id="A0A8C8J3X2"/>
<accession>A0A8C8J3X2</accession>
<dbReference type="SUPFAM" id="SSF46626">
    <property type="entry name" value="Cytochrome c"/>
    <property type="match status" value="1"/>
</dbReference>
<dbReference type="PANTHER" id="PTHR10266">
    <property type="entry name" value="CYTOCHROME C1"/>
    <property type="match status" value="1"/>
</dbReference>
<keyword evidence="16" id="KW-1185">Reference proteome</keyword>
<feature type="binding site" description="covalent" evidence="14">
    <location>
        <position position="151"/>
    </location>
    <ligand>
        <name>heme c</name>
        <dbReference type="ChEBI" id="CHEBI:61717"/>
    </ligand>
</feature>
<comment type="subcellular location">
    <subcellularLocation>
        <location evidence="1">Mitochondrion inner membrane</location>
    </subcellularLocation>
</comment>
<proteinExistence type="inferred from homology"/>
<keyword evidence="3" id="KW-0813">Transport</keyword>
<organism evidence="15 16">
    <name type="scientific">Oncorhynchus tshawytscha</name>
    <name type="common">Chinook salmon</name>
    <name type="synonym">Salmo tshawytscha</name>
    <dbReference type="NCBI Taxonomy" id="74940"/>
    <lineage>
        <taxon>Eukaryota</taxon>
        <taxon>Metazoa</taxon>
        <taxon>Chordata</taxon>
        <taxon>Craniata</taxon>
        <taxon>Vertebrata</taxon>
        <taxon>Euteleostomi</taxon>
        <taxon>Actinopterygii</taxon>
        <taxon>Neopterygii</taxon>
        <taxon>Teleostei</taxon>
        <taxon>Protacanthopterygii</taxon>
        <taxon>Salmoniformes</taxon>
        <taxon>Salmonidae</taxon>
        <taxon>Salmoninae</taxon>
        <taxon>Oncorhynchus</taxon>
    </lineage>
</organism>
<reference evidence="15" key="1">
    <citation type="submission" date="2025-08" db="UniProtKB">
        <authorList>
            <consortium name="Ensembl"/>
        </authorList>
    </citation>
    <scope>IDENTIFICATION</scope>
</reference>
<comment type="cofactor">
    <cofactor evidence="14">
        <name>heme c</name>
        <dbReference type="ChEBI" id="CHEBI:61717"/>
    </cofactor>
    <text evidence="14">Binds 1 heme c group covalently per subunit.</text>
</comment>
<dbReference type="Gene3D" id="1.20.5.100">
    <property type="entry name" value="Cytochrome c1, transmembrane anchor, C-terminal"/>
    <property type="match status" value="1"/>
</dbReference>
<evidence type="ECO:0000256" key="3">
    <source>
        <dbReference type="ARBA" id="ARBA00022448"/>
    </source>
</evidence>
<dbReference type="GO" id="GO:0020037">
    <property type="term" value="F:heme binding"/>
    <property type="evidence" value="ECO:0007669"/>
    <property type="project" value="InterPro"/>
</dbReference>
<gene>
    <name evidence="15" type="primary">CYC1</name>
</gene>
<keyword evidence="8" id="KW-0999">Mitochondrion inner membrane</keyword>
<dbReference type="SUPFAM" id="SSF81496">
    <property type="entry name" value="Cytochrome c1 subunit of cytochrome bc1 complex (Ubiquinol-cytochrome c reductase), transmembrane anchor"/>
    <property type="match status" value="1"/>
</dbReference>
<keyword evidence="4 14" id="KW-0349">Heme</keyword>
<evidence type="ECO:0000256" key="7">
    <source>
        <dbReference type="ARBA" id="ARBA00022723"/>
    </source>
</evidence>
<evidence type="ECO:0000256" key="6">
    <source>
        <dbReference type="ARBA" id="ARBA00022692"/>
    </source>
</evidence>